<organism evidence="2 3">
    <name type="scientific">Isoptericola peretonis</name>
    <dbReference type="NCBI Taxonomy" id="2918523"/>
    <lineage>
        <taxon>Bacteria</taxon>
        <taxon>Bacillati</taxon>
        <taxon>Actinomycetota</taxon>
        <taxon>Actinomycetes</taxon>
        <taxon>Micrococcales</taxon>
        <taxon>Promicromonosporaceae</taxon>
        <taxon>Isoptericola</taxon>
    </lineage>
</organism>
<proteinExistence type="predicted"/>
<protein>
    <submittedName>
        <fullName evidence="2">Beta-lactamase family protein</fullName>
    </submittedName>
</protein>
<dbReference type="SUPFAM" id="SSF56601">
    <property type="entry name" value="beta-lactamase/transpeptidase-like"/>
    <property type="match status" value="1"/>
</dbReference>
<dbReference type="InterPro" id="IPR012338">
    <property type="entry name" value="Beta-lactam/transpept-like"/>
</dbReference>
<sequence length="469" mass="50211">MTSPAPEQHGIPTAAVLDLLDDLERPGIDPHGLVIARHGVPVVRGTWAPYRQDLPGLVYSVSKTFTAIAVGHLVAEGRLTVDDLAAKILGVPDPTGFTVRHLLTMNTGHSAEQVEQVGFDSALLLGTPPEHEPGTHFVYSSPASMALSSVVTTLTGERLTDYLRPRVLDPLGIRDPWWVPHRDAELDIDQGFSGLHLTVEDVARLATAMADGGRYGGAQVIPAAWVAEMQRAWSDNAESPDATGDWAQGYGYQVWRCVQGFRADGAYGQFGLALPERGLAVGYLGATRAADRVLDAFWRLADRAVDGPLPPDPAAAARLDARLATLDTWPGRLDLDPNPTPSDAVSPVPWTLREQADGADTWSLDVGGRVLTVSEDRWRTHVVDWPQLAPAGEPYGAGSVTDPVLVLALRARRAGTGVEVHAVVPTSPHRLVARGEQGGRLDLAWTTSPLWRASLSTLVVPAALARRAG</sequence>
<dbReference type="PANTHER" id="PTHR43283:SF7">
    <property type="entry name" value="BETA-LACTAMASE-RELATED DOMAIN-CONTAINING PROTEIN"/>
    <property type="match status" value="1"/>
</dbReference>
<reference evidence="2 3" key="1">
    <citation type="submission" date="2022-02" db="EMBL/GenBank/DDBJ databases">
        <title>The car tank lid bacteriome: a reservoir of bacteria with potential in bioremediation of fuel.</title>
        <authorList>
            <person name="Vidal-Verdu A."/>
            <person name="Gomez-Martinez D."/>
            <person name="Latorre-Perez A."/>
            <person name="Pereto J."/>
            <person name="Porcar M."/>
        </authorList>
    </citation>
    <scope>NUCLEOTIDE SEQUENCE [LARGE SCALE GENOMIC DNA]</scope>
    <source>
        <strain evidence="2 3">4D.3</strain>
    </source>
</reference>
<dbReference type="Pfam" id="PF00144">
    <property type="entry name" value="Beta-lactamase"/>
    <property type="match status" value="1"/>
</dbReference>
<dbReference type="InterPro" id="IPR050789">
    <property type="entry name" value="Diverse_Enzym_Activities"/>
</dbReference>
<dbReference type="PANTHER" id="PTHR43283">
    <property type="entry name" value="BETA-LACTAMASE-RELATED"/>
    <property type="match status" value="1"/>
</dbReference>
<gene>
    <name evidence="2" type="ORF">M1843_03750</name>
</gene>
<evidence type="ECO:0000313" key="2">
    <source>
        <dbReference type="EMBL" id="MCK9792861.1"/>
    </source>
</evidence>
<feature type="domain" description="Beta-lactamase-related" evidence="1">
    <location>
        <begin position="29"/>
        <end position="289"/>
    </location>
</feature>
<evidence type="ECO:0000259" key="1">
    <source>
        <dbReference type="Pfam" id="PF00144"/>
    </source>
</evidence>
<dbReference type="Proteomes" id="UP001651050">
    <property type="component" value="Unassembled WGS sequence"/>
</dbReference>
<accession>A0ABT0J041</accession>
<name>A0ABT0J041_9MICO</name>
<dbReference type="RefSeq" id="WP_416342705.1">
    <property type="nucleotide sequence ID" value="NZ_JALQCY010000001.1"/>
</dbReference>
<dbReference type="EMBL" id="JALQCY010000001">
    <property type="protein sequence ID" value="MCK9792861.1"/>
    <property type="molecule type" value="Genomic_DNA"/>
</dbReference>
<dbReference type="Gene3D" id="3.40.710.10">
    <property type="entry name" value="DD-peptidase/beta-lactamase superfamily"/>
    <property type="match status" value="1"/>
</dbReference>
<evidence type="ECO:0000313" key="3">
    <source>
        <dbReference type="Proteomes" id="UP001651050"/>
    </source>
</evidence>
<dbReference type="InterPro" id="IPR001466">
    <property type="entry name" value="Beta-lactam-related"/>
</dbReference>
<keyword evidence="3" id="KW-1185">Reference proteome</keyword>
<comment type="caution">
    <text evidence="2">The sequence shown here is derived from an EMBL/GenBank/DDBJ whole genome shotgun (WGS) entry which is preliminary data.</text>
</comment>